<dbReference type="EMBL" id="AP028922">
    <property type="protein sequence ID" value="BET02757.1"/>
    <property type="molecule type" value="Genomic_DNA"/>
</dbReference>
<reference evidence="1 2" key="1">
    <citation type="submission" date="2023-09" db="EMBL/GenBank/DDBJ databases">
        <title>Nesidiocoris tenuis whole genome shotgun sequence.</title>
        <authorList>
            <person name="Shibata T."/>
            <person name="Shimoda M."/>
            <person name="Kobayashi T."/>
            <person name="Uehara T."/>
        </authorList>
    </citation>
    <scope>NUCLEOTIDE SEQUENCE [LARGE SCALE GENOMIC DNA]</scope>
    <source>
        <strain evidence="1 2">Japan</strain>
    </source>
</reference>
<name>A0ABN7BEJ6_9HEMI</name>
<evidence type="ECO:0000313" key="1">
    <source>
        <dbReference type="EMBL" id="BET02757.1"/>
    </source>
</evidence>
<gene>
    <name evidence="1" type="ORF">NTJ_15575</name>
</gene>
<protein>
    <submittedName>
        <fullName evidence="1">Uncharacterized protein</fullName>
    </submittedName>
</protein>
<dbReference type="Proteomes" id="UP001307889">
    <property type="component" value="Chromosome 14"/>
</dbReference>
<proteinExistence type="predicted"/>
<accession>A0ABN7BEJ6</accession>
<organism evidence="1 2">
    <name type="scientific">Nesidiocoris tenuis</name>
    <dbReference type="NCBI Taxonomy" id="355587"/>
    <lineage>
        <taxon>Eukaryota</taxon>
        <taxon>Metazoa</taxon>
        <taxon>Ecdysozoa</taxon>
        <taxon>Arthropoda</taxon>
        <taxon>Hexapoda</taxon>
        <taxon>Insecta</taxon>
        <taxon>Pterygota</taxon>
        <taxon>Neoptera</taxon>
        <taxon>Paraneoptera</taxon>
        <taxon>Hemiptera</taxon>
        <taxon>Heteroptera</taxon>
        <taxon>Panheteroptera</taxon>
        <taxon>Cimicomorpha</taxon>
        <taxon>Miridae</taxon>
        <taxon>Dicyphina</taxon>
        <taxon>Nesidiocoris</taxon>
    </lineage>
</organism>
<sequence length="126" mass="14121">MHRRNEGPILGPFEGEELRSHSALLIPQSVRNEKDRHGSFFVVVCGAPKDLRGPTVQQRRALPFVIPLSCSESSRQTANMIIFIRHYVVYRPANLQISRTLPNVVNCRKLSNSRVVACPKSSTVAN</sequence>
<evidence type="ECO:0000313" key="2">
    <source>
        <dbReference type="Proteomes" id="UP001307889"/>
    </source>
</evidence>
<keyword evidence="2" id="KW-1185">Reference proteome</keyword>